<feature type="signal peptide" evidence="2">
    <location>
        <begin position="1"/>
        <end position="18"/>
    </location>
</feature>
<keyword evidence="1" id="KW-0472">Membrane</keyword>
<evidence type="ECO:0000256" key="2">
    <source>
        <dbReference type="SAM" id="SignalP"/>
    </source>
</evidence>
<accession>A0A368GKS9</accession>
<feature type="chain" id="PRO_5016850876" evidence="2">
    <location>
        <begin position="19"/>
        <end position="93"/>
    </location>
</feature>
<organism evidence="3 4">
    <name type="scientific">Ancylostoma caninum</name>
    <name type="common">Dog hookworm</name>
    <dbReference type="NCBI Taxonomy" id="29170"/>
    <lineage>
        <taxon>Eukaryota</taxon>
        <taxon>Metazoa</taxon>
        <taxon>Ecdysozoa</taxon>
        <taxon>Nematoda</taxon>
        <taxon>Chromadorea</taxon>
        <taxon>Rhabditida</taxon>
        <taxon>Rhabditina</taxon>
        <taxon>Rhabditomorpha</taxon>
        <taxon>Strongyloidea</taxon>
        <taxon>Ancylostomatidae</taxon>
        <taxon>Ancylostomatinae</taxon>
        <taxon>Ancylostoma</taxon>
    </lineage>
</organism>
<keyword evidence="1" id="KW-1133">Transmembrane helix</keyword>
<evidence type="ECO:0000313" key="3">
    <source>
        <dbReference type="EMBL" id="RCN44981.1"/>
    </source>
</evidence>
<protein>
    <submittedName>
        <fullName evidence="3">Uncharacterized protein</fullName>
    </submittedName>
</protein>
<name>A0A368GKS9_ANCCA</name>
<gene>
    <name evidence="3" type="ORF">ANCCAN_09025</name>
</gene>
<evidence type="ECO:0000313" key="4">
    <source>
        <dbReference type="Proteomes" id="UP000252519"/>
    </source>
</evidence>
<keyword evidence="1" id="KW-0812">Transmembrane</keyword>
<keyword evidence="2" id="KW-0732">Signal</keyword>
<dbReference type="EMBL" id="JOJR01000115">
    <property type="protein sequence ID" value="RCN44981.1"/>
    <property type="molecule type" value="Genomic_DNA"/>
</dbReference>
<dbReference type="Proteomes" id="UP000252519">
    <property type="component" value="Unassembled WGS sequence"/>
</dbReference>
<reference evidence="3 4" key="1">
    <citation type="submission" date="2014-10" db="EMBL/GenBank/DDBJ databases">
        <title>Draft genome of the hookworm Ancylostoma caninum.</title>
        <authorList>
            <person name="Mitreva M."/>
        </authorList>
    </citation>
    <scope>NUCLEOTIDE SEQUENCE [LARGE SCALE GENOMIC DNA]</scope>
    <source>
        <strain evidence="3 4">Baltimore</strain>
    </source>
</reference>
<comment type="caution">
    <text evidence="3">The sequence shown here is derived from an EMBL/GenBank/DDBJ whole genome shotgun (WGS) entry which is preliminary data.</text>
</comment>
<sequence length="93" mass="10104">MGLSWTLFAICCLAEVYSDSTIVFTNPGYPTPYKGTIAKFVSQLLLISSFLGSCGAGCFLISHYFGTATSTPLSRAKELPCCSTNFWQMRVIA</sequence>
<keyword evidence="4" id="KW-1185">Reference proteome</keyword>
<proteinExistence type="predicted"/>
<dbReference type="AlphaFoldDB" id="A0A368GKS9"/>
<evidence type="ECO:0000256" key="1">
    <source>
        <dbReference type="SAM" id="Phobius"/>
    </source>
</evidence>
<feature type="transmembrane region" description="Helical" evidence="1">
    <location>
        <begin position="42"/>
        <end position="65"/>
    </location>
</feature>